<dbReference type="Gene3D" id="2.30.30.40">
    <property type="entry name" value="SH3 Domains"/>
    <property type="match status" value="1"/>
</dbReference>
<dbReference type="PRINTS" id="PR01415">
    <property type="entry name" value="ANKYRIN"/>
</dbReference>
<dbReference type="InterPro" id="IPR036770">
    <property type="entry name" value="Ankyrin_rpt-contain_sf"/>
</dbReference>
<dbReference type="OMA" id="CICHDLV"/>
<evidence type="ECO:0000313" key="5">
    <source>
        <dbReference type="Proteomes" id="UP000694388"/>
    </source>
</evidence>
<dbReference type="Proteomes" id="UP000694388">
    <property type="component" value="Unplaced"/>
</dbReference>
<name>A0A8C4Q3U4_EPTBU</name>
<keyword evidence="2 3" id="KW-0040">ANK repeat</keyword>
<feature type="repeat" description="ANK" evidence="3">
    <location>
        <begin position="1"/>
        <end position="28"/>
    </location>
</feature>
<dbReference type="PROSITE" id="PS50088">
    <property type="entry name" value="ANK_REPEAT"/>
    <property type="match status" value="4"/>
</dbReference>
<feature type="repeat" description="ANK" evidence="3">
    <location>
        <begin position="103"/>
        <end position="135"/>
    </location>
</feature>
<dbReference type="SMART" id="SM00248">
    <property type="entry name" value="ANK"/>
    <property type="match status" value="5"/>
</dbReference>
<dbReference type="SUPFAM" id="SSF48403">
    <property type="entry name" value="Ankyrin repeat"/>
    <property type="match status" value="1"/>
</dbReference>
<evidence type="ECO:0000256" key="1">
    <source>
        <dbReference type="ARBA" id="ARBA00022737"/>
    </source>
</evidence>
<reference evidence="4" key="1">
    <citation type="submission" date="2025-08" db="UniProtKB">
        <authorList>
            <consortium name="Ensembl"/>
        </authorList>
    </citation>
    <scope>IDENTIFICATION</scope>
</reference>
<keyword evidence="1" id="KW-0677">Repeat</keyword>
<sequence>MHYAAWQGKADPLRLLLRSGSSVNLQSADGQIPLHLASQNGHFQASEILLQHQSNPCIMNNASKTPLDLACEFGRLRVAKLLLNSNVCPVLLEGRPNDSNNPSSTSPLHLAAKNGHVDIIRMLILAGIDINRQTRVGTALHEAALYGKTEVVRLLIESGVNVHIRNSYNQTALDIVNQFTGTQACREIKHMLRESSSMLQVRALRDFCNIYDPTSLSVKAGEIITVSNML</sequence>
<dbReference type="PROSITE" id="PS50297">
    <property type="entry name" value="ANK_REP_REGION"/>
    <property type="match status" value="4"/>
</dbReference>
<evidence type="ECO:0000256" key="2">
    <source>
        <dbReference type="ARBA" id="ARBA00023043"/>
    </source>
</evidence>
<evidence type="ECO:0000256" key="3">
    <source>
        <dbReference type="PROSITE-ProRule" id="PRU00023"/>
    </source>
</evidence>
<dbReference type="Ensembl" id="ENSEBUT00000009955.1">
    <property type="protein sequence ID" value="ENSEBUP00000009431.1"/>
    <property type="gene ID" value="ENSEBUG00000006076.1"/>
</dbReference>
<dbReference type="GeneTree" id="ENSGT00940000158025"/>
<accession>A0A8C4Q3U4</accession>
<proteinExistence type="predicted"/>
<dbReference type="Pfam" id="PF12796">
    <property type="entry name" value="Ank_2"/>
    <property type="match status" value="2"/>
</dbReference>
<dbReference type="InterPro" id="IPR002110">
    <property type="entry name" value="Ankyrin_rpt"/>
</dbReference>
<evidence type="ECO:0000313" key="4">
    <source>
        <dbReference type="Ensembl" id="ENSEBUP00000009431.1"/>
    </source>
</evidence>
<protein>
    <submittedName>
        <fullName evidence="4">Uncharacterized protein</fullName>
    </submittedName>
</protein>
<dbReference type="PANTHER" id="PTHR24174:SF16">
    <property type="entry name" value="CASKIN-2"/>
    <property type="match status" value="1"/>
</dbReference>
<keyword evidence="5" id="KW-1185">Reference proteome</keyword>
<dbReference type="Gene3D" id="1.25.40.20">
    <property type="entry name" value="Ankyrin repeat-containing domain"/>
    <property type="match status" value="2"/>
</dbReference>
<organism evidence="4 5">
    <name type="scientific">Eptatretus burgeri</name>
    <name type="common">Inshore hagfish</name>
    <dbReference type="NCBI Taxonomy" id="7764"/>
    <lineage>
        <taxon>Eukaryota</taxon>
        <taxon>Metazoa</taxon>
        <taxon>Chordata</taxon>
        <taxon>Craniata</taxon>
        <taxon>Vertebrata</taxon>
        <taxon>Cyclostomata</taxon>
        <taxon>Myxini</taxon>
        <taxon>Myxiniformes</taxon>
        <taxon>Myxinidae</taxon>
        <taxon>Eptatretinae</taxon>
        <taxon>Eptatretus</taxon>
    </lineage>
</organism>
<feature type="repeat" description="ANK" evidence="3">
    <location>
        <begin position="29"/>
        <end position="61"/>
    </location>
</feature>
<dbReference type="InterPro" id="IPR033635">
    <property type="entry name" value="ANKS1/Caskin"/>
</dbReference>
<feature type="repeat" description="ANK" evidence="3">
    <location>
        <begin position="135"/>
        <end position="167"/>
    </location>
</feature>
<dbReference type="AlphaFoldDB" id="A0A8C4Q3U4"/>
<dbReference type="PANTHER" id="PTHR24174">
    <property type="entry name" value="ANKYRIN REPEAT AND STERILE ALPHA MOTIF DOMAIN-CONTAINING PROTEIN 1"/>
    <property type="match status" value="1"/>
</dbReference>
<reference evidence="4" key="2">
    <citation type="submission" date="2025-09" db="UniProtKB">
        <authorList>
            <consortium name="Ensembl"/>
        </authorList>
    </citation>
    <scope>IDENTIFICATION</scope>
</reference>